<sequence>MRRSTSTPDLLLFDPEIERTLRCARQVRRQIEFENNLCSRINDLASENDFAYSSDPDFDLDLSDSGTSIMNDDISKLMLKQLGGARTAMENQPTRYPELNANFELKSGIDNCLEMAKEGIRSERLMNRSQKGKIGNSCGRTDAACLRTCP</sequence>
<gene>
    <name evidence="1" type="ORF">PIB30_044247</name>
</gene>
<protein>
    <submittedName>
        <fullName evidence="1">Uncharacterized protein</fullName>
    </submittedName>
</protein>
<evidence type="ECO:0000313" key="2">
    <source>
        <dbReference type="Proteomes" id="UP001341840"/>
    </source>
</evidence>
<name>A0ABU6YEM7_9FABA</name>
<accession>A0ABU6YEM7</accession>
<organism evidence="1 2">
    <name type="scientific">Stylosanthes scabra</name>
    <dbReference type="NCBI Taxonomy" id="79078"/>
    <lineage>
        <taxon>Eukaryota</taxon>
        <taxon>Viridiplantae</taxon>
        <taxon>Streptophyta</taxon>
        <taxon>Embryophyta</taxon>
        <taxon>Tracheophyta</taxon>
        <taxon>Spermatophyta</taxon>
        <taxon>Magnoliopsida</taxon>
        <taxon>eudicotyledons</taxon>
        <taxon>Gunneridae</taxon>
        <taxon>Pentapetalae</taxon>
        <taxon>rosids</taxon>
        <taxon>fabids</taxon>
        <taxon>Fabales</taxon>
        <taxon>Fabaceae</taxon>
        <taxon>Papilionoideae</taxon>
        <taxon>50 kb inversion clade</taxon>
        <taxon>dalbergioids sensu lato</taxon>
        <taxon>Dalbergieae</taxon>
        <taxon>Pterocarpus clade</taxon>
        <taxon>Stylosanthes</taxon>
    </lineage>
</organism>
<comment type="caution">
    <text evidence="1">The sequence shown here is derived from an EMBL/GenBank/DDBJ whole genome shotgun (WGS) entry which is preliminary data.</text>
</comment>
<dbReference type="Proteomes" id="UP001341840">
    <property type="component" value="Unassembled WGS sequence"/>
</dbReference>
<dbReference type="EMBL" id="JASCZI010241918">
    <property type="protein sequence ID" value="MED6208356.1"/>
    <property type="molecule type" value="Genomic_DNA"/>
</dbReference>
<proteinExistence type="predicted"/>
<evidence type="ECO:0000313" key="1">
    <source>
        <dbReference type="EMBL" id="MED6208356.1"/>
    </source>
</evidence>
<keyword evidence="2" id="KW-1185">Reference proteome</keyword>
<reference evidence="1 2" key="1">
    <citation type="journal article" date="2023" name="Plants (Basel)">
        <title>Bridging the Gap: Combining Genomics and Transcriptomics Approaches to Understand Stylosanthes scabra, an Orphan Legume from the Brazilian Caatinga.</title>
        <authorList>
            <person name="Ferreira-Neto J.R.C."/>
            <person name="da Silva M.D."/>
            <person name="Binneck E."/>
            <person name="de Melo N.F."/>
            <person name="da Silva R.H."/>
            <person name="de Melo A.L.T.M."/>
            <person name="Pandolfi V."/>
            <person name="Bustamante F.O."/>
            <person name="Brasileiro-Vidal A.C."/>
            <person name="Benko-Iseppon A.M."/>
        </authorList>
    </citation>
    <scope>NUCLEOTIDE SEQUENCE [LARGE SCALE GENOMIC DNA]</scope>
    <source>
        <tissue evidence="1">Leaves</tissue>
    </source>
</reference>